<evidence type="ECO:0008006" key="3">
    <source>
        <dbReference type="Google" id="ProtNLM"/>
    </source>
</evidence>
<dbReference type="Proteomes" id="UP000684084">
    <property type="component" value="Unassembled WGS sequence"/>
</dbReference>
<dbReference type="VEuPathDB" id="FungiDB:RhiirFUN_018908"/>
<reference evidence="1" key="1">
    <citation type="submission" date="2020-05" db="EMBL/GenBank/DDBJ databases">
        <authorList>
            <person name="Rincon C."/>
            <person name="Sanders R I."/>
            <person name="Robbins C."/>
            <person name="Chaturvedi A."/>
        </authorList>
    </citation>
    <scope>NUCLEOTIDE SEQUENCE</scope>
    <source>
        <strain evidence="1">CHB12</strain>
    </source>
</reference>
<comment type="caution">
    <text evidence="1">The sequence shown here is derived from an EMBL/GenBank/DDBJ whole genome shotgun (WGS) entry which is preliminary data.</text>
</comment>
<evidence type="ECO:0000313" key="1">
    <source>
        <dbReference type="EMBL" id="CAB5387792.1"/>
    </source>
</evidence>
<dbReference type="EMBL" id="CAGKOT010000059">
    <property type="protein sequence ID" value="CAB5387792.1"/>
    <property type="molecule type" value="Genomic_DNA"/>
</dbReference>
<evidence type="ECO:0000313" key="2">
    <source>
        <dbReference type="Proteomes" id="UP000684084"/>
    </source>
</evidence>
<gene>
    <name evidence="1" type="ORF">CHRIB12_LOCUS20313</name>
</gene>
<accession>A0A916EH34</accession>
<proteinExistence type="predicted"/>
<organism evidence="1 2">
    <name type="scientific">Rhizophagus irregularis</name>
    <dbReference type="NCBI Taxonomy" id="588596"/>
    <lineage>
        <taxon>Eukaryota</taxon>
        <taxon>Fungi</taxon>
        <taxon>Fungi incertae sedis</taxon>
        <taxon>Mucoromycota</taxon>
        <taxon>Glomeromycotina</taxon>
        <taxon>Glomeromycetes</taxon>
        <taxon>Glomerales</taxon>
        <taxon>Glomeraceae</taxon>
        <taxon>Rhizophagus</taxon>
    </lineage>
</organism>
<name>A0A916EH34_9GLOM</name>
<protein>
    <recommendedName>
        <fullName evidence="3">ATP-dependent DNA helicase</fullName>
    </recommendedName>
</protein>
<dbReference type="AlphaFoldDB" id="A0A916EH34"/>
<dbReference type="OrthoDB" id="2429280at2759"/>
<sequence>MMNRCAIEALDRTLRDIMKALNPNLEGKPFESKKHVNVMKLKINMLLFNATNNSDTAEQAEFAKWLLEVGEGRVPAISKTESDIIILPEDFVLSSQLSRLK</sequence>